<dbReference type="InterPro" id="IPR009045">
    <property type="entry name" value="Zn_M74/Hedgehog-like"/>
</dbReference>
<dbReference type="EMBL" id="FUXP01000004">
    <property type="protein sequence ID" value="SJZ99587.1"/>
    <property type="molecule type" value="Genomic_DNA"/>
</dbReference>
<dbReference type="Pfam" id="PF13539">
    <property type="entry name" value="Peptidase_M15_4"/>
    <property type="match status" value="1"/>
</dbReference>
<name>A0A1T4Q7J6_9GAMM</name>
<dbReference type="InterPro" id="IPR039561">
    <property type="entry name" value="Peptidase_M15C"/>
</dbReference>
<dbReference type="AlphaFoldDB" id="A0A1T4Q7J6"/>
<evidence type="ECO:0000313" key="2">
    <source>
        <dbReference type="EMBL" id="SJZ99587.1"/>
    </source>
</evidence>
<feature type="domain" description="Peptidase M15C" evidence="1">
    <location>
        <begin position="211"/>
        <end position="273"/>
    </location>
</feature>
<dbReference type="STRING" id="1122188.SAMN02745674_01528"/>
<dbReference type="SUPFAM" id="SSF55166">
    <property type="entry name" value="Hedgehog/DD-peptidase"/>
    <property type="match status" value="1"/>
</dbReference>
<gene>
    <name evidence="2" type="ORF">SAMN02745674_01528</name>
</gene>
<dbReference type="RefSeq" id="WP_078758120.1">
    <property type="nucleotide sequence ID" value="NZ_FUXP01000004.1"/>
</dbReference>
<protein>
    <submittedName>
        <fullName evidence="2">Peptidoglycan L-alanyl-D-glutamate endopeptidase CwlK</fullName>
    </submittedName>
</protein>
<dbReference type="CDD" id="cd14845">
    <property type="entry name" value="L-Ala-D-Glu_peptidase_like"/>
    <property type="match status" value="1"/>
</dbReference>
<accession>A0A1T4Q7J6</accession>
<dbReference type="Gene3D" id="3.30.1380.10">
    <property type="match status" value="1"/>
</dbReference>
<proteinExistence type="predicted"/>
<keyword evidence="3" id="KW-1185">Reference proteome</keyword>
<evidence type="ECO:0000259" key="1">
    <source>
        <dbReference type="Pfam" id="PF13539"/>
    </source>
</evidence>
<reference evidence="2 3" key="1">
    <citation type="submission" date="2017-02" db="EMBL/GenBank/DDBJ databases">
        <authorList>
            <person name="Peterson S.W."/>
        </authorList>
    </citation>
    <scope>NUCLEOTIDE SEQUENCE [LARGE SCALE GENOMIC DNA]</scope>
    <source>
        <strain evidence="2 3">DSM 21749</strain>
    </source>
</reference>
<dbReference type="Proteomes" id="UP000190061">
    <property type="component" value="Unassembled WGS sequence"/>
</dbReference>
<evidence type="ECO:0000313" key="3">
    <source>
        <dbReference type="Proteomes" id="UP000190061"/>
    </source>
</evidence>
<sequence>MALWMAGFFLFFTAFAWLGLFPAAREGALNGAGRVVERLASRLGHWITSGVHMVRRPVQWLSGMHEGAIEVIRRHRSLAMLTLVLLSVPPAVVVVTQRSVEGVPSTQLVSGWAPDAHVLGLLRGEQLAPPPELPPDVFTSADARRVAPGIATADRKWERLDPDFKQRLLTVFRVMRERHGYEMALVEGYRSPERQARLAARGAHVTLAGAGRSWHQYGLAADAAPLRSGALQWDMQDPWTRRGYQLYGEVAREAGLVWGGGWTRIKDYGHVELRRQGVRAAAGQAPG</sequence>
<dbReference type="GO" id="GO:0008233">
    <property type="term" value="F:peptidase activity"/>
    <property type="evidence" value="ECO:0007669"/>
    <property type="project" value="InterPro"/>
</dbReference>
<organism evidence="2 3">
    <name type="scientific">Lysobacter spongiicola DSM 21749</name>
    <dbReference type="NCBI Taxonomy" id="1122188"/>
    <lineage>
        <taxon>Bacteria</taxon>
        <taxon>Pseudomonadati</taxon>
        <taxon>Pseudomonadota</taxon>
        <taxon>Gammaproteobacteria</taxon>
        <taxon>Lysobacterales</taxon>
        <taxon>Lysobacteraceae</taxon>
        <taxon>Novilysobacter</taxon>
    </lineage>
</organism>